<name>A0A377ITW4_9GAMM</name>
<keyword evidence="1" id="KW-0472">Membrane</keyword>
<gene>
    <name evidence="2" type="ORF">NCTC11370_03546</name>
</gene>
<keyword evidence="1" id="KW-1133">Transmembrane helix</keyword>
<evidence type="ECO:0000313" key="3">
    <source>
        <dbReference type="Proteomes" id="UP000254554"/>
    </source>
</evidence>
<evidence type="ECO:0000313" key="2">
    <source>
        <dbReference type="EMBL" id="STO91568.1"/>
    </source>
</evidence>
<organism evidence="2 3">
    <name type="scientific">Fluoribacter dumoffii</name>
    <dbReference type="NCBI Taxonomy" id="463"/>
    <lineage>
        <taxon>Bacteria</taxon>
        <taxon>Pseudomonadati</taxon>
        <taxon>Pseudomonadota</taxon>
        <taxon>Gammaproteobacteria</taxon>
        <taxon>Legionellales</taxon>
        <taxon>Legionellaceae</taxon>
        <taxon>Fluoribacter</taxon>
    </lineage>
</organism>
<sequence>MANKLFKIGIEYLLIPLAQALLFSISFFILFSIIMAPLSLYMGAVDGLWNYQRLINVAIGLPVLTLAIFHFSKIRQSILVKIWGNYFSINVKPS</sequence>
<reference evidence="2 3" key="1">
    <citation type="submission" date="2018-06" db="EMBL/GenBank/DDBJ databases">
        <authorList>
            <consortium name="Pathogen Informatics"/>
            <person name="Doyle S."/>
        </authorList>
    </citation>
    <scope>NUCLEOTIDE SEQUENCE [LARGE SCALE GENOMIC DNA]</scope>
    <source>
        <strain evidence="2 3">NCTC11370</strain>
    </source>
</reference>
<keyword evidence="1" id="KW-0812">Transmembrane</keyword>
<dbReference type="RefSeq" id="WP_058393324.1">
    <property type="nucleotide sequence ID" value="NZ_UGGT01000002.1"/>
</dbReference>
<feature type="transmembrane region" description="Helical" evidence="1">
    <location>
        <begin position="12"/>
        <end position="34"/>
    </location>
</feature>
<accession>A0A377ITW4</accession>
<evidence type="ECO:0000256" key="1">
    <source>
        <dbReference type="SAM" id="Phobius"/>
    </source>
</evidence>
<proteinExistence type="predicted"/>
<dbReference type="AlphaFoldDB" id="A0A377ITW4"/>
<protein>
    <submittedName>
        <fullName evidence="2">Uncharacterized protein</fullName>
    </submittedName>
</protein>
<keyword evidence="3" id="KW-1185">Reference proteome</keyword>
<dbReference type="EMBL" id="UGGT01000002">
    <property type="protein sequence ID" value="STO91568.1"/>
    <property type="molecule type" value="Genomic_DNA"/>
</dbReference>
<feature type="transmembrane region" description="Helical" evidence="1">
    <location>
        <begin position="54"/>
        <end position="71"/>
    </location>
</feature>
<dbReference type="Proteomes" id="UP000254554">
    <property type="component" value="Unassembled WGS sequence"/>
</dbReference>